<organism evidence="3 4">
    <name type="scientific">Kluyveromyces lactis (strain ATCC 8585 / CBS 2359 / DSM 70799 / NBRC 1267 / NRRL Y-1140 / WM37)</name>
    <name type="common">Yeast</name>
    <name type="synonym">Candida sphaerica</name>
    <dbReference type="NCBI Taxonomy" id="284590"/>
    <lineage>
        <taxon>Eukaryota</taxon>
        <taxon>Fungi</taxon>
        <taxon>Dikarya</taxon>
        <taxon>Ascomycota</taxon>
        <taxon>Saccharomycotina</taxon>
        <taxon>Saccharomycetes</taxon>
        <taxon>Saccharomycetales</taxon>
        <taxon>Saccharomycetaceae</taxon>
        <taxon>Kluyveromyces</taxon>
    </lineage>
</organism>
<dbReference type="HOGENOM" id="CLU_667626_0_0_1"/>
<name>Q6CK67_KLULA</name>
<evidence type="ECO:0000313" key="3">
    <source>
        <dbReference type="EMBL" id="CAG98380.1"/>
    </source>
</evidence>
<dbReference type="InParanoid" id="Q6CK67"/>
<feature type="compositionally biased region" description="Low complexity" evidence="1">
    <location>
        <begin position="335"/>
        <end position="349"/>
    </location>
</feature>
<evidence type="ECO:0000313" key="4">
    <source>
        <dbReference type="Proteomes" id="UP000000598"/>
    </source>
</evidence>
<sequence length="515" mass="58166">MEISGKMHEGDSLVVSPKSLDELPINVIFQILSELKFSDLKNVSATCWTLRILTNEKLMYYSILHDPKNQYLWTKRYFLDSLRMLQRNRRGFDFVSLNDTTFFQSLRYLHNGVRKVSGNLLRLLESNDDLGINEIDTASESEDNDNMNNDENDNESNGYDSQNQRVGKKYINDGRTDGEMMPDNSDLWETEDESDIDTTNDVNGLDQIYAENISVFEEDTGSDSYNDGQIQPVQISMNDFADSESTPTKKPRTKPTKIDKEGLKYLRVLEGFHRIGVISGRETPDRIITHNTSATPNKYGNLLDDVQFTPLSTISSLLKRIDSGSDSNHAHSPDSFGISHSRSGSSVFSDGAPKLADQPWSKIYELDHQSLSSSDSDSSSSTEFIRQLQSSKKVKDKAVLFERLLAKSKERSVSLKEKKSHASSNNGNCRKVSDDYLAETRRNASPAPSSVSSIDTEMRLTMQEVKNNSNDHFDSHAKTKSSSTHGIKHSKIHHRKKLKALVMDGNRICYEKITE</sequence>
<feature type="region of interest" description="Disordered" evidence="1">
    <location>
        <begin position="323"/>
        <end position="351"/>
    </location>
</feature>
<dbReference type="InterPro" id="IPR001810">
    <property type="entry name" value="F-box_dom"/>
</dbReference>
<dbReference type="OMA" id="EIERHYP"/>
<dbReference type="AlphaFoldDB" id="Q6CK67"/>
<feature type="region of interest" description="Disordered" evidence="1">
    <location>
        <begin position="469"/>
        <end position="495"/>
    </location>
</feature>
<feature type="compositionally biased region" description="Acidic residues" evidence="1">
    <location>
        <begin position="137"/>
        <end position="154"/>
    </location>
</feature>
<reference evidence="3 4" key="1">
    <citation type="journal article" date="2004" name="Nature">
        <title>Genome evolution in yeasts.</title>
        <authorList>
            <consortium name="Genolevures"/>
            <person name="Dujon B."/>
            <person name="Sherman D."/>
            <person name="Fischer G."/>
            <person name="Durrens P."/>
            <person name="Casaregola S."/>
            <person name="Lafontaine I."/>
            <person name="de Montigny J."/>
            <person name="Marck C."/>
            <person name="Neuveglise C."/>
            <person name="Talla E."/>
            <person name="Goffard N."/>
            <person name="Frangeul L."/>
            <person name="Aigle M."/>
            <person name="Anthouard V."/>
            <person name="Babour A."/>
            <person name="Barbe V."/>
            <person name="Barnay S."/>
            <person name="Blanchin S."/>
            <person name="Beckerich J.M."/>
            <person name="Beyne E."/>
            <person name="Bleykasten C."/>
            <person name="Boisrame A."/>
            <person name="Boyer J."/>
            <person name="Cattolico L."/>
            <person name="Confanioleri F."/>
            <person name="de Daruvar A."/>
            <person name="Despons L."/>
            <person name="Fabre E."/>
            <person name="Fairhead C."/>
            <person name="Ferry-Dumazet H."/>
            <person name="Groppi A."/>
            <person name="Hantraye F."/>
            <person name="Hennequin C."/>
            <person name="Jauniaux N."/>
            <person name="Joyet P."/>
            <person name="Kachouri R."/>
            <person name="Kerrest A."/>
            <person name="Koszul R."/>
            <person name="Lemaire M."/>
            <person name="Lesur I."/>
            <person name="Ma L."/>
            <person name="Muller H."/>
            <person name="Nicaud J.M."/>
            <person name="Nikolski M."/>
            <person name="Oztas S."/>
            <person name="Ozier-Kalogeropoulos O."/>
            <person name="Pellenz S."/>
            <person name="Potier S."/>
            <person name="Richard G.F."/>
            <person name="Straub M.L."/>
            <person name="Suleau A."/>
            <person name="Swennene D."/>
            <person name="Tekaia F."/>
            <person name="Wesolowski-Louvel M."/>
            <person name="Westhof E."/>
            <person name="Wirth B."/>
            <person name="Zeniou-Meyer M."/>
            <person name="Zivanovic I."/>
            <person name="Bolotin-Fukuhara M."/>
            <person name="Thierry A."/>
            <person name="Bouchier C."/>
            <person name="Caudron B."/>
            <person name="Scarpelli C."/>
            <person name="Gaillardin C."/>
            <person name="Weissenbach J."/>
            <person name="Wincker P."/>
            <person name="Souciet J.L."/>
        </authorList>
    </citation>
    <scope>NUCLEOTIDE SEQUENCE [LARGE SCALE GENOMIC DNA]</scope>
    <source>
        <strain evidence="4">ATCC 8585 / CBS 2359 / DSM 70799 / NBRC 1267 / NRRL Y-1140 / WM37</strain>
    </source>
</reference>
<dbReference type="FunCoup" id="Q6CK67">
    <property type="interactions" value="99"/>
</dbReference>
<keyword evidence="4" id="KW-1185">Reference proteome</keyword>
<evidence type="ECO:0000259" key="2">
    <source>
        <dbReference type="PROSITE" id="PS50181"/>
    </source>
</evidence>
<dbReference type="Pfam" id="PF12937">
    <property type="entry name" value="F-box-like"/>
    <property type="match status" value="1"/>
</dbReference>
<dbReference type="KEGG" id="kla:KLLA0_F13156g"/>
<dbReference type="InterPro" id="IPR036047">
    <property type="entry name" value="F-box-like_dom_sf"/>
</dbReference>
<accession>Q6CK67</accession>
<feature type="compositionally biased region" description="Basic residues" evidence="1">
    <location>
        <begin position="486"/>
        <end position="495"/>
    </location>
</feature>
<proteinExistence type="predicted"/>
<evidence type="ECO:0000256" key="1">
    <source>
        <dbReference type="SAM" id="MobiDB-lite"/>
    </source>
</evidence>
<feature type="region of interest" description="Disordered" evidence="1">
    <location>
        <begin position="137"/>
        <end position="183"/>
    </location>
</feature>
<feature type="region of interest" description="Disordered" evidence="1">
    <location>
        <begin position="411"/>
        <end position="431"/>
    </location>
</feature>
<dbReference type="PaxDb" id="284590-Q6CK67"/>
<dbReference type="Proteomes" id="UP000000598">
    <property type="component" value="Chromosome F"/>
</dbReference>
<protein>
    <submittedName>
        <fullName evidence="3">KLLA0F13156p</fullName>
    </submittedName>
</protein>
<dbReference type="PROSITE" id="PS50181">
    <property type="entry name" value="FBOX"/>
    <property type="match status" value="1"/>
</dbReference>
<dbReference type="EMBL" id="CR382126">
    <property type="protein sequence ID" value="CAG98380.1"/>
    <property type="molecule type" value="Genomic_DNA"/>
</dbReference>
<dbReference type="SUPFAM" id="SSF81383">
    <property type="entry name" value="F-box domain"/>
    <property type="match status" value="1"/>
</dbReference>
<feature type="compositionally biased region" description="Basic and acidic residues" evidence="1">
    <location>
        <begin position="323"/>
        <end position="332"/>
    </location>
</feature>
<feature type="domain" description="F-box" evidence="2">
    <location>
        <begin position="17"/>
        <end position="63"/>
    </location>
</feature>
<gene>
    <name evidence="3" type="ORF">KLLA0_F13156g</name>
</gene>
<dbReference type="eggNOG" id="ENOG502S5PF">
    <property type="taxonomic scope" value="Eukaryota"/>
</dbReference>